<dbReference type="PANTHER" id="PTHR46268">
    <property type="entry name" value="STRESS RESPONSE PROTEIN NHAX"/>
    <property type="match status" value="1"/>
</dbReference>
<dbReference type="EMBL" id="QKSB01000001">
    <property type="protein sequence ID" value="PZE18740.1"/>
    <property type="molecule type" value="Genomic_DNA"/>
</dbReference>
<dbReference type="AlphaFoldDB" id="A0A2W1N563"/>
<accession>A0A2W1N563</accession>
<gene>
    <name evidence="3" type="ORF">DNU06_02615</name>
</gene>
<feature type="domain" description="UspA" evidence="2">
    <location>
        <begin position="2"/>
        <end position="137"/>
    </location>
</feature>
<evidence type="ECO:0000313" key="4">
    <source>
        <dbReference type="Proteomes" id="UP000249248"/>
    </source>
</evidence>
<dbReference type="OrthoDB" id="9788959at2"/>
<reference evidence="3 4" key="1">
    <citation type="submission" date="2018-06" db="EMBL/GenBank/DDBJ databases">
        <title>The draft genome sequence of Crocinitomix sp. SM1701.</title>
        <authorList>
            <person name="Zhang X."/>
        </authorList>
    </citation>
    <scope>NUCLEOTIDE SEQUENCE [LARGE SCALE GENOMIC DNA]</scope>
    <source>
        <strain evidence="3 4">SM1701</strain>
    </source>
</reference>
<organism evidence="3 4">
    <name type="scientific">Putridiphycobacter roseus</name>
    <dbReference type="NCBI Taxonomy" id="2219161"/>
    <lineage>
        <taxon>Bacteria</taxon>
        <taxon>Pseudomonadati</taxon>
        <taxon>Bacteroidota</taxon>
        <taxon>Flavobacteriia</taxon>
        <taxon>Flavobacteriales</taxon>
        <taxon>Crocinitomicaceae</taxon>
        <taxon>Putridiphycobacter</taxon>
    </lineage>
</organism>
<dbReference type="PANTHER" id="PTHR46268:SF6">
    <property type="entry name" value="UNIVERSAL STRESS PROTEIN UP12"/>
    <property type="match status" value="1"/>
</dbReference>
<dbReference type="Pfam" id="PF00582">
    <property type="entry name" value="Usp"/>
    <property type="match status" value="1"/>
</dbReference>
<proteinExistence type="inferred from homology"/>
<dbReference type="RefSeq" id="WP_111061641.1">
    <property type="nucleotide sequence ID" value="NZ_JBHUCU010000007.1"/>
</dbReference>
<evidence type="ECO:0000313" key="3">
    <source>
        <dbReference type="EMBL" id="PZE18740.1"/>
    </source>
</evidence>
<dbReference type="InterPro" id="IPR006016">
    <property type="entry name" value="UspA"/>
</dbReference>
<dbReference type="Proteomes" id="UP000249248">
    <property type="component" value="Unassembled WGS sequence"/>
</dbReference>
<evidence type="ECO:0000259" key="2">
    <source>
        <dbReference type="Pfam" id="PF00582"/>
    </source>
</evidence>
<protein>
    <recommendedName>
        <fullName evidence="2">UspA domain-containing protein</fullName>
    </recommendedName>
</protein>
<comment type="similarity">
    <text evidence="1">Belongs to the universal stress protein A family.</text>
</comment>
<sequence length="272" mass="30831">MNILLTTDFSYGAEKAIHYIINSFGTEGKEYKLLNAQNIKRAGATFDDSFFEEMIAYNQKELLILQSKLIEKYKGLKMDCIAETGNLVTVIEHELKLKNYELIGIGANGSANLYEKLIGTSARAVLKYSNIPVLVVPVVTKLRSPINVLIAMDKNYAQIKEQLIGLLSELKNKALNITLFHIDDTVDIQESDFLILREALLQINEHIKVNTKTKKSSKASIDNQILEFAENYEMDMIITSPNNHSFFEKLFTQSITNMLLDRTHIPLIALKK</sequence>
<dbReference type="InterPro" id="IPR014729">
    <property type="entry name" value="Rossmann-like_a/b/a_fold"/>
</dbReference>
<comment type="caution">
    <text evidence="3">The sequence shown here is derived from an EMBL/GenBank/DDBJ whole genome shotgun (WGS) entry which is preliminary data.</text>
</comment>
<name>A0A2W1N563_9FLAO</name>
<dbReference type="Gene3D" id="3.40.50.620">
    <property type="entry name" value="HUPs"/>
    <property type="match status" value="2"/>
</dbReference>
<evidence type="ECO:0000256" key="1">
    <source>
        <dbReference type="ARBA" id="ARBA00008791"/>
    </source>
</evidence>
<dbReference type="SUPFAM" id="SSF52402">
    <property type="entry name" value="Adenine nucleotide alpha hydrolases-like"/>
    <property type="match status" value="2"/>
</dbReference>
<dbReference type="CDD" id="cd00293">
    <property type="entry name" value="USP-like"/>
    <property type="match status" value="1"/>
</dbReference>
<keyword evidence="4" id="KW-1185">Reference proteome</keyword>